<dbReference type="STRING" id="224129.A0A1W4X8W1"/>
<keyword evidence="1" id="KW-1185">Reference proteome</keyword>
<dbReference type="OrthoDB" id="6579040at2759"/>
<dbReference type="InParanoid" id="A0A1W4X8W1"/>
<organism evidence="1 2">
    <name type="scientific">Agrilus planipennis</name>
    <name type="common">Emerald ash borer</name>
    <name type="synonym">Agrilus marcopoli</name>
    <dbReference type="NCBI Taxonomy" id="224129"/>
    <lineage>
        <taxon>Eukaryota</taxon>
        <taxon>Metazoa</taxon>
        <taxon>Ecdysozoa</taxon>
        <taxon>Arthropoda</taxon>
        <taxon>Hexapoda</taxon>
        <taxon>Insecta</taxon>
        <taxon>Pterygota</taxon>
        <taxon>Neoptera</taxon>
        <taxon>Endopterygota</taxon>
        <taxon>Coleoptera</taxon>
        <taxon>Polyphaga</taxon>
        <taxon>Elateriformia</taxon>
        <taxon>Buprestoidea</taxon>
        <taxon>Buprestidae</taxon>
        <taxon>Agrilinae</taxon>
        <taxon>Agrilus</taxon>
    </lineage>
</organism>
<dbReference type="RefSeq" id="XP_018332546.1">
    <property type="nucleotide sequence ID" value="XM_018477044.2"/>
</dbReference>
<reference evidence="2" key="1">
    <citation type="submission" date="2025-08" db="UniProtKB">
        <authorList>
            <consortium name="RefSeq"/>
        </authorList>
    </citation>
    <scope>IDENTIFICATION</scope>
    <source>
        <tissue evidence="2">Entire body</tissue>
    </source>
</reference>
<dbReference type="GeneID" id="108742040"/>
<gene>
    <name evidence="2" type="primary">LOC108742040</name>
</gene>
<evidence type="ECO:0000313" key="1">
    <source>
        <dbReference type="Proteomes" id="UP000192223"/>
    </source>
</evidence>
<protein>
    <submittedName>
        <fullName evidence="2">Uncharacterized protein LOC108742040 isoform X1</fullName>
    </submittedName>
</protein>
<evidence type="ECO:0000313" key="2">
    <source>
        <dbReference type="RefSeq" id="XP_018332546.1"/>
    </source>
</evidence>
<dbReference type="FunCoup" id="A0A1W4X8W1">
    <property type="interactions" value="5"/>
</dbReference>
<proteinExistence type="predicted"/>
<sequence>MVVVIDCNMIITLIKSMRICRMFKIYKNEKLKSFLSIFVSSQQNAVSFNKNIDTVVAERSNHLLRHTFTSRLLLYLRNVNDRNFKKYKRVLNQKPALTAVVLNESLKLKTNDLTVTDITNAILKLKLNSKQMLNAMDVLCSSYVKDLTTEEQFYILYTFINVISNRVTHLKFYQAAIHHIQEDIKFIKKSDLLQLIFFIGLNKKSNKPTMKKCLKQLYKMEIIKELNVNELCIVCHAAFKTSTKIRNEELLDKVKETINNNLTILKDPALFVTFIKTLRHNQFQDDDILSTITYTILFNKTIDCYSFVEICHILALYSDYMYYEQPILKVCVETGIRQLKEYDKNIDKVIRMKDIKRFLWAVSYIGYDKFDSSWCRNVIVPRIIQKIKNREYKCDTESIVECILYLWMLDCKAVELFPYVLTPTSVQQIREQKSRCKYRLNLLLSAIQFEDREMYKNLNIKPQGEDYDLNYQIQNRPVLLRIHENLKLLSKTSSLNVFEINFQIPYLNIAGITGFKNNIYKAVNIEILDEYTSVKKKFCYPSGLMQLKLRMLRTMSEPVVTICQEEIQDMSDLELQNYLKEELEFV</sequence>
<accession>A0A1W4X8W1</accession>
<dbReference type="Proteomes" id="UP000192223">
    <property type="component" value="Unplaced"/>
</dbReference>
<dbReference type="AlphaFoldDB" id="A0A1W4X8W1"/>
<dbReference type="KEGG" id="apln:108742040"/>
<name>A0A1W4X8W1_AGRPL</name>